<dbReference type="GO" id="GO:0001682">
    <property type="term" value="P:tRNA 5'-leader removal"/>
    <property type="evidence" value="ECO:0007669"/>
    <property type="project" value="UniProtKB-UniRule"/>
</dbReference>
<sequence>MKKRFIVKKNDEFNEIIRTCPSVKDSNLVIYYKDSTLPYDRYGISAGTKLGHAVVRNLYKRRLRMIINQNKNNYENFKDYIIIIRKNCLNVEYDDIQRSYCSLMKKIHRVNKGDINET</sequence>
<dbReference type="AlphaFoldDB" id="A0A9D0YYT7"/>
<name>A0A9D0YYT7_9FIRM</name>
<dbReference type="GO" id="GO:0004526">
    <property type="term" value="F:ribonuclease P activity"/>
    <property type="evidence" value="ECO:0007669"/>
    <property type="project" value="UniProtKB-UniRule"/>
</dbReference>
<dbReference type="InterPro" id="IPR014721">
    <property type="entry name" value="Ribsml_uS5_D2-typ_fold_subgr"/>
</dbReference>
<evidence type="ECO:0000256" key="5">
    <source>
        <dbReference type="ARBA" id="ARBA00022884"/>
    </source>
</evidence>
<reference evidence="8" key="1">
    <citation type="submission" date="2020-10" db="EMBL/GenBank/DDBJ databases">
        <authorList>
            <person name="Gilroy R."/>
        </authorList>
    </citation>
    <scope>NUCLEOTIDE SEQUENCE</scope>
    <source>
        <strain evidence="8">CHK165-10780</strain>
    </source>
</reference>
<keyword evidence="2 6" id="KW-0540">Nuclease</keyword>
<evidence type="ECO:0000256" key="3">
    <source>
        <dbReference type="ARBA" id="ARBA00022759"/>
    </source>
</evidence>
<dbReference type="Proteomes" id="UP000886725">
    <property type="component" value="Unassembled WGS sequence"/>
</dbReference>
<dbReference type="GO" id="GO:0000049">
    <property type="term" value="F:tRNA binding"/>
    <property type="evidence" value="ECO:0007669"/>
    <property type="project" value="UniProtKB-UniRule"/>
</dbReference>
<organism evidence="8 9">
    <name type="scientific">Candidatus Faecenecus gallistercoris</name>
    <dbReference type="NCBI Taxonomy" id="2840793"/>
    <lineage>
        <taxon>Bacteria</taxon>
        <taxon>Bacillati</taxon>
        <taxon>Bacillota</taxon>
        <taxon>Bacillota incertae sedis</taxon>
        <taxon>Candidatus Faecenecus</taxon>
    </lineage>
</organism>
<dbReference type="EC" id="3.1.26.5" evidence="6 7"/>
<evidence type="ECO:0000313" key="9">
    <source>
        <dbReference type="Proteomes" id="UP000886725"/>
    </source>
</evidence>
<gene>
    <name evidence="6 8" type="primary">rnpA</name>
    <name evidence="8" type="ORF">IAC85_01245</name>
</gene>
<evidence type="ECO:0000256" key="2">
    <source>
        <dbReference type="ARBA" id="ARBA00022722"/>
    </source>
</evidence>
<accession>A0A9D0YYT7</accession>
<evidence type="ECO:0000313" key="8">
    <source>
        <dbReference type="EMBL" id="HIQ64345.1"/>
    </source>
</evidence>
<dbReference type="SUPFAM" id="SSF54211">
    <property type="entry name" value="Ribosomal protein S5 domain 2-like"/>
    <property type="match status" value="1"/>
</dbReference>
<reference evidence="8" key="2">
    <citation type="journal article" date="2021" name="PeerJ">
        <title>Extensive microbial diversity within the chicken gut microbiome revealed by metagenomics and culture.</title>
        <authorList>
            <person name="Gilroy R."/>
            <person name="Ravi A."/>
            <person name="Getino M."/>
            <person name="Pursley I."/>
            <person name="Horton D.L."/>
            <person name="Alikhan N.F."/>
            <person name="Baker D."/>
            <person name="Gharbi K."/>
            <person name="Hall N."/>
            <person name="Watson M."/>
            <person name="Adriaenssens E.M."/>
            <person name="Foster-Nyarko E."/>
            <person name="Jarju S."/>
            <person name="Secka A."/>
            <person name="Antonio M."/>
            <person name="Oren A."/>
            <person name="Chaudhuri R.R."/>
            <person name="La Ragione R."/>
            <person name="Hildebrand F."/>
            <person name="Pallen M.J."/>
        </authorList>
    </citation>
    <scope>NUCLEOTIDE SEQUENCE</scope>
    <source>
        <strain evidence="8">CHK165-10780</strain>
    </source>
</reference>
<comment type="function">
    <text evidence="6">RNaseP catalyzes the removal of the 5'-leader sequence from pre-tRNA to produce the mature 5'-terminus. It can also cleave other RNA substrates such as 4.5S RNA. The protein component plays an auxiliary but essential role in vivo by binding to the 5'-leader sequence and broadening the substrate specificity of the ribozyme.</text>
</comment>
<keyword evidence="5 6" id="KW-0694">RNA-binding</keyword>
<dbReference type="GO" id="GO:0042781">
    <property type="term" value="F:3'-tRNA processing endoribonuclease activity"/>
    <property type="evidence" value="ECO:0007669"/>
    <property type="project" value="TreeGrafter"/>
</dbReference>
<dbReference type="HAMAP" id="MF_00227">
    <property type="entry name" value="RNase_P"/>
    <property type="match status" value="1"/>
</dbReference>
<keyword evidence="3 6" id="KW-0255">Endonuclease</keyword>
<dbReference type="InterPro" id="IPR000100">
    <property type="entry name" value="RNase_P"/>
</dbReference>
<dbReference type="EMBL" id="DVFU01000025">
    <property type="protein sequence ID" value="HIQ64345.1"/>
    <property type="molecule type" value="Genomic_DNA"/>
</dbReference>
<comment type="caution">
    <text evidence="8">The sequence shown here is derived from an EMBL/GenBank/DDBJ whole genome shotgun (WGS) entry which is preliminary data.</text>
</comment>
<dbReference type="PANTHER" id="PTHR33992:SF1">
    <property type="entry name" value="RIBONUCLEASE P PROTEIN COMPONENT"/>
    <property type="match status" value="1"/>
</dbReference>
<proteinExistence type="inferred from homology"/>
<keyword evidence="4 6" id="KW-0378">Hydrolase</keyword>
<dbReference type="GO" id="GO:0030677">
    <property type="term" value="C:ribonuclease P complex"/>
    <property type="evidence" value="ECO:0007669"/>
    <property type="project" value="TreeGrafter"/>
</dbReference>
<dbReference type="InterPro" id="IPR020568">
    <property type="entry name" value="Ribosomal_Su5_D2-typ_SF"/>
</dbReference>
<comment type="catalytic activity">
    <reaction evidence="6">
        <text>Endonucleolytic cleavage of RNA, removing 5'-extranucleotides from tRNA precursor.</text>
        <dbReference type="EC" id="3.1.26.5"/>
    </reaction>
</comment>
<evidence type="ECO:0000256" key="4">
    <source>
        <dbReference type="ARBA" id="ARBA00022801"/>
    </source>
</evidence>
<dbReference type="NCBIfam" id="TIGR00188">
    <property type="entry name" value="rnpA"/>
    <property type="match status" value="1"/>
</dbReference>
<protein>
    <recommendedName>
        <fullName evidence="6 7">Ribonuclease P protein component</fullName>
        <shortName evidence="6">RNase P protein</shortName>
        <shortName evidence="6">RNaseP protein</shortName>
        <ecNumber evidence="6 7">3.1.26.5</ecNumber>
    </recommendedName>
    <alternativeName>
        <fullName evidence="6">Protein C5</fullName>
    </alternativeName>
</protein>
<keyword evidence="1 6" id="KW-0819">tRNA processing</keyword>
<comment type="subunit">
    <text evidence="6">Consists of a catalytic RNA component (M1 or rnpB) and a protein subunit.</text>
</comment>
<comment type="similarity">
    <text evidence="6">Belongs to the RnpA family.</text>
</comment>
<evidence type="ECO:0000256" key="7">
    <source>
        <dbReference type="NCBIfam" id="TIGR00188"/>
    </source>
</evidence>
<dbReference type="Gene3D" id="3.30.230.10">
    <property type="match status" value="1"/>
</dbReference>
<dbReference type="PANTHER" id="PTHR33992">
    <property type="entry name" value="RIBONUCLEASE P PROTEIN COMPONENT"/>
    <property type="match status" value="1"/>
</dbReference>
<dbReference type="Pfam" id="PF00825">
    <property type="entry name" value="Ribonuclease_P"/>
    <property type="match status" value="1"/>
</dbReference>
<evidence type="ECO:0000256" key="6">
    <source>
        <dbReference type="HAMAP-Rule" id="MF_00227"/>
    </source>
</evidence>
<evidence type="ECO:0000256" key="1">
    <source>
        <dbReference type="ARBA" id="ARBA00022694"/>
    </source>
</evidence>